<feature type="compositionally biased region" description="Basic and acidic residues" evidence="1">
    <location>
        <begin position="225"/>
        <end position="239"/>
    </location>
</feature>
<feature type="compositionally biased region" description="Basic residues" evidence="1">
    <location>
        <begin position="91"/>
        <end position="109"/>
    </location>
</feature>
<feature type="region of interest" description="Disordered" evidence="1">
    <location>
        <begin position="1"/>
        <end position="239"/>
    </location>
</feature>
<name>A0A086LAT0_TOXGO</name>
<feature type="compositionally biased region" description="Basic residues" evidence="1">
    <location>
        <begin position="42"/>
        <end position="54"/>
    </location>
</feature>
<evidence type="ECO:0000313" key="2">
    <source>
        <dbReference type="EMBL" id="KFG53748.1"/>
    </source>
</evidence>
<sequence>MGCQPPPRHGWPSIPALQTATRRWGGRTPQRTPRLLHDEARGRRRPRLLRRARKASAPVLRLCRPPGAPGGESVAVGRAGGSRSVHLRCLDKRKRGKKSDRKASSKRIRQSVSCRPLPPRRPRKRAPEKETRSFHPRSRRSVAGREPARRFRRRQSTPASPSRVGKEATTLGQKRPACLEEHPPCEEERRGEEGERVRIGWKQGFGGERGKKGGGRLEGGARQGSPERDLSIDSERENGNYVEKEGKFAGTSQAPYGRTVAAHARHRRSGRSAATRRGFLNKTQGCVARNTLLEKG</sequence>
<dbReference type="EMBL" id="AEYH02000783">
    <property type="protein sequence ID" value="KFG53748.1"/>
    <property type="molecule type" value="Genomic_DNA"/>
</dbReference>
<comment type="caution">
    <text evidence="2">The sequence shown here is derived from an EMBL/GenBank/DDBJ whole genome shotgun (WGS) entry which is preliminary data.</text>
</comment>
<dbReference type="AlphaFoldDB" id="A0A086LAT0"/>
<protein>
    <submittedName>
        <fullName evidence="2">Uncharacterized protein</fullName>
    </submittedName>
</protein>
<evidence type="ECO:0000313" key="3">
    <source>
        <dbReference type="Proteomes" id="UP000028838"/>
    </source>
</evidence>
<feature type="compositionally biased region" description="Basic and acidic residues" evidence="1">
    <location>
        <begin position="177"/>
        <end position="198"/>
    </location>
</feature>
<evidence type="ECO:0000256" key="1">
    <source>
        <dbReference type="SAM" id="MobiDB-lite"/>
    </source>
</evidence>
<gene>
    <name evidence="2" type="ORF">TGFOU_403650</name>
</gene>
<accession>A0A086LAT0</accession>
<dbReference type="VEuPathDB" id="ToxoDB:TGFOU_403650"/>
<dbReference type="Proteomes" id="UP000028838">
    <property type="component" value="Unassembled WGS sequence"/>
</dbReference>
<reference evidence="2 3" key="1">
    <citation type="submission" date="2014-07" db="EMBL/GenBank/DDBJ databases">
        <authorList>
            <person name="Sibley D."/>
            <person name="Venepally P."/>
            <person name="Karamycheva S."/>
            <person name="Hadjithomas M."/>
            <person name="Khan A."/>
            <person name="Brunk B."/>
            <person name="Roos D."/>
            <person name="Caler E."/>
            <person name="Lorenzi H."/>
        </authorList>
    </citation>
    <scope>NUCLEOTIDE SEQUENCE [LARGE SCALE GENOMIC DNA]</scope>
    <source>
        <strain evidence="2 3">FOU</strain>
    </source>
</reference>
<proteinExistence type="predicted"/>
<organism evidence="2 3">
    <name type="scientific">Toxoplasma gondii FOU</name>
    <dbReference type="NCBI Taxonomy" id="943167"/>
    <lineage>
        <taxon>Eukaryota</taxon>
        <taxon>Sar</taxon>
        <taxon>Alveolata</taxon>
        <taxon>Apicomplexa</taxon>
        <taxon>Conoidasida</taxon>
        <taxon>Coccidia</taxon>
        <taxon>Eucoccidiorida</taxon>
        <taxon>Eimeriorina</taxon>
        <taxon>Sarcocystidae</taxon>
        <taxon>Toxoplasma</taxon>
    </lineage>
</organism>